<sequence length="101" mass="11064">YVVLFELSAHLLIAGAVSCSHRGCDDKALPSITAGFQNCARSPEAVQERKVPVAHGVKHVRDIERARILKEGVAARHERQGRQRIHGSKALSKLREEACDG</sequence>
<keyword evidence="1" id="KW-0732">Signal</keyword>
<feature type="chain" id="PRO_5008584216" description="Secreted protein" evidence="1">
    <location>
        <begin position="20"/>
        <end position="101"/>
    </location>
</feature>
<accession>A0A1B6H6C3</accession>
<evidence type="ECO:0000313" key="2">
    <source>
        <dbReference type="EMBL" id="JAS70265.1"/>
    </source>
</evidence>
<feature type="non-terminal residue" evidence="2">
    <location>
        <position position="101"/>
    </location>
</feature>
<evidence type="ECO:0008006" key="3">
    <source>
        <dbReference type="Google" id="ProtNLM"/>
    </source>
</evidence>
<feature type="non-terminal residue" evidence="2">
    <location>
        <position position="1"/>
    </location>
</feature>
<proteinExistence type="predicted"/>
<protein>
    <recommendedName>
        <fullName evidence="3">Secreted protein</fullName>
    </recommendedName>
</protein>
<evidence type="ECO:0000256" key="1">
    <source>
        <dbReference type="SAM" id="SignalP"/>
    </source>
</evidence>
<gene>
    <name evidence="2" type="ORF">g.57072</name>
</gene>
<feature type="signal peptide" evidence="1">
    <location>
        <begin position="1"/>
        <end position="19"/>
    </location>
</feature>
<name>A0A1B6H6C3_9HEMI</name>
<dbReference type="AlphaFoldDB" id="A0A1B6H6C3"/>
<organism evidence="2">
    <name type="scientific">Homalodisca liturata</name>
    <dbReference type="NCBI Taxonomy" id="320908"/>
    <lineage>
        <taxon>Eukaryota</taxon>
        <taxon>Metazoa</taxon>
        <taxon>Ecdysozoa</taxon>
        <taxon>Arthropoda</taxon>
        <taxon>Hexapoda</taxon>
        <taxon>Insecta</taxon>
        <taxon>Pterygota</taxon>
        <taxon>Neoptera</taxon>
        <taxon>Paraneoptera</taxon>
        <taxon>Hemiptera</taxon>
        <taxon>Auchenorrhyncha</taxon>
        <taxon>Membracoidea</taxon>
        <taxon>Cicadellidae</taxon>
        <taxon>Cicadellinae</taxon>
        <taxon>Proconiini</taxon>
        <taxon>Homalodisca</taxon>
    </lineage>
</organism>
<dbReference type="EMBL" id="GECU01037441">
    <property type="protein sequence ID" value="JAS70265.1"/>
    <property type="molecule type" value="Transcribed_RNA"/>
</dbReference>
<reference evidence="2" key="1">
    <citation type="submission" date="2015-11" db="EMBL/GenBank/DDBJ databases">
        <title>De novo transcriptome assembly of four potential Pierce s Disease insect vectors from Arizona vineyards.</title>
        <authorList>
            <person name="Tassone E.E."/>
        </authorList>
    </citation>
    <scope>NUCLEOTIDE SEQUENCE</scope>
</reference>